<evidence type="ECO:0000313" key="4">
    <source>
        <dbReference type="Proteomes" id="UP001305414"/>
    </source>
</evidence>
<feature type="domain" description="Zn(2)-C6 fungal-type" evidence="2">
    <location>
        <begin position="9"/>
        <end position="37"/>
    </location>
</feature>
<evidence type="ECO:0000313" key="3">
    <source>
        <dbReference type="EMBL" id="KAK5625075.1"/>
    </source>
</evidence>
<dbReference type="Proteomes" id="UP001305414">
    <property type="component" value="Unassembled WGS sequence"/>
</dbReference>
<dbReference type="AlphaFoldDB" id="A0AAN7U4I0"/>
<comment type="caution">
    <text evidence="3">The sequence shown here is derived from an EMBL/GenBank/DDBJ whole genome shotgun (WGS) entry which is preliminary data.</text>
</comment>
<name>A0AAN7U4I0_9PEZI</name>
<proteinExistence type="predicted"/>
<dbReference type="Pfam" id="PF00172">
    <property type="entry name" value="Zn_clus"/>
    <property type="match status" value="1"/>
</dbReference>
<dbReference type="SMART" id="SM00066">
    <property type="entry name" value="GAL4"/>
    <property type="match status" value="1"/>
</dbReference>
<dbReference type="PROSITE" id="PS50048">
    <property type="entry name" value="ZN2_CY6_FUNGAL_2"/>
    <property type="match status" value="1"/>
</dbReference>
<dbReference type="GO" id="GO:0000981">
    <property type="term" value="F:DNA-binding transcription factor activity, RNA polymerase II-specific"/>
    <property type="evidence" value="ECO:0007669"/>
    <property type="project" value="InterPro"/>
</dbReference>
<accession>A0AAN7U4I0</accession>
<dbReference type="SUPFAM" id="SSF57701">
    <property type="entry name" value="Zn2/Cys6 DNA-binding domain"/>
    <property type="match status" value="1"/>
</dbReference>
<keyword evidence="1" id="KW-0539">Nucleus</keyword>
<dbReference type="InterPro" id="IPR001138">
    <property type="entry name" value="Zn2Cys6_DnaBD"/>
</dbReference>
<dbReference type="PROSITE" id="PS00463">
    <property type="entry name" value="ZN2_CY6_FUNGAL_1"/>
    <property type="match status" value="1"/>
</dbReference>
<evidence type="ECO:0000256" key="1">
    <source>
        <dbReference type="ARBA" id="ARBA00023242"/>
    </source>
</evidence>
<organism evidence="3 4">
    <name type="scientific">Xylaria bambusicola</name>
    <dbReference type="NCBI Taxonomy" id="326684"/>
    <lineage>
        <taxon>Eukaryota</taxon>
        <taxon>Fungi</taxon>
        <taxon>Dikarya</taxon>
        <taxon>Ascomycota</taxon>
        <taxon>Pezizomycotina</taxon>
        <taxon>Sordariomycetes</taxon>
        <taxon>Xylariomycetidae</taxon>
        <taxon>Xylariales</taxon>
        <taxon>Xylariaceae</taxon>
        <taxon>Xylaria</taxon>
    </lineage>
</organism>
<evidence type="ECO:0000259" key="2">
    <source>
        <dbReference type="PROSITE" id="PS50048"/>
    </source>
</evidence>
<dbReference type="EMBL" id="JAWHQM010000002">
    <property type="protein sequence ID" value="KAK5625075.1"/>
    <property type="molecule type" value="Genomic_DNA"/>
</dbReference>
<dbReference type="GO" id="GO:0008270">
    <property type="term" value="F:zinc ion binding"/>
    <property type="evidence" value="ECO:0007669"/>
    <property type="project" value="InterPro"/>
</dbReference>
<reference evidence="3 4" key="1">
    <citation type="submission" date="2023-10" db="EMBL/GenBank/DDBJ databases">
        <title>Draft genome sequence of Xylaria bambusicola isolate GMP-LS, the root and basal stem rot pathogen of sugarcane in Indonesia.</title>
        <authorList>
            <person name="Selvaraj P."/>
            <person name="Muralishankar V."/>
            <person name="Muruganantham S."/>
            <person name="Sp S."/>
            <person name="Haryani S."/>
            <person name="Lau K.J.X."/>
            <person name="Naqvi N.I."/>
        </authorList>
    </citation>
    <scope>NUCLEOTIDE SEQUENCE [LARGE SCALE GENOMIC DNA]</scope>
    <source>
        <strain evidence="3">GMP-LS</strain>
    </source>
</reference>
<keyword evidence="4" id="KW-1185">Reference proteome</keyword>
<dbReference type="CDD" id="cd00067">
    <property type="entry name" value="GAL4"/>
    <property type="match status" value="1"/>
</dbReference>
<gene>
    <name evidence="3" type="ORF">RRF57_000791</name>
</gene>
<dbReference type="PANTHER" id="PTHR38111">
    <property type="entry name" value="ZN(2)-C6 FUNGAL-TYPE DOMAIN-CONTAINING PROTEIN-RELATED"/>
    <property type="match status" value="1"/>
</dbReference>
<dbReference type="InterPro" id="IPR036864">
    <property type="entry name" value="Zn2-C6_fun-type_DNA-bd_sf"/>
</dbReference>
<dbReference type="InterPro" id="IPR053178">
    <property type="entry name" value="Osmoadaptation_assoc"/>
</dbReference>
<sequence>MVGIPRSKGCRTCRRKKIKCDEQRPRCGQCRKGVRECEGYDHSTVFRNSFADNFTITPDTQRQEAFRIASRFVGDGALGGIHAAHRDKQLVPRKRQAKVRAHPYTIARLKHAQAQLAGATPLPRTLDAQVWAVECIMGQFLEVCKPLSESLEAPLAWLGEIKEWEKDIDALPLAMSALALGWAGQVDGQQQLASKGLQLYDAALRQLRKDMSTYPPLQSLVVTTVFVVFELCQFGSKGNPGWLTHMKGIAAFLQKLGPEKVSNDPYLKVYSFCRVVFIMQGLNRRRAVCASSDLWKHGPFINHEKNAYHRFYDLSSEACGLLGSADDLAQFDDTGTEQSARVLYDLFDLISRLKLWMQDSGIIGFNGPFSFPCNDVVYRHQLDRSTARGYPTKLPLDSGWTPEVLYGQRMTHNYWTLRLDLYMTILDNPILSSLLVKSNEFRVLLLTDLVPEATEAEQSPVVLIFEECRRLANNIAVHAASSAIHSMYQSFGSLVTIYTLETAIRWYERHNNSANRMDVELDHHCRAILSSIRVEESKDQCAFEVSVLPDEVLRRPWC</sequence>
<protein>
    <recommendedName>
        <fullName evidence="2">Zn(2)-C6 fungal-type domain-containing protein</fullName>
    </recommendedName>
</protein>
<dbReference type="Gene3D" id="4.10.240.10">
    <property type="entry name" value="Zn(2)-C6 fungal-type DNA-binding domain"/>
    <property type="match status" value="1"/>
</dbReference>